<dbReference type="PANTHER" id="PTHR43649">
    <property type="entry name" value="ARABINOSE-BINDING PROTEIN-RELATED"/>
    <property type="match status" value="1"/>
</dbReference>
<dbReference type="InterPro" id="IPR006311">
    <property type="entry name" value="TAT_signal"/>
</dbReference>
<dbReference type="CDD" id="cd13585">
    <property type="entry name" value="PBP2_TMBP_like"/>
    <property type="match status" value="1"/>
</dbReference>
<keyword evidence="3" id="KW-0813">Transport</keyword>
<organism evidence="5 6">
    <name type="scientific">Sinomonas humi</name>
    <dbReference type="NCBI Taxonomy" id="1338436"/>
    <lineage>
        <taxon>Bacteria</taxon>
        <taxon>Bacillati</taxon>
        <taxon>Actinomycetota</taxon>
        <taxon>Actinomycetes</taxon>
        <taxon>Micrococcales</taxon>
        <taxon>Micrococcaceae</taxon>
        <taxon>Sinomonas</taxon>
    </lineage>
</organism>
<evidence type="ECO:0000256" key="3">
    <source>
        <dbReference type="ARBA" id="ARBA00022448"/>
    </source>
</evidence>
<accession>A0A0B2AQE9</accession>
<evidence type="ECO:0000256" key="4">
    <source>
        <dbReference type="ARBA" id="ARBA00022729"/>
    </source>
</evidence>
<evidence type="ECO:0000313" key="5">
    <source>
        <dbReference type="EMBL" id="KHL04053.1"/>
    </source>
</evidence>
<dbReference type="InterPro" id="IPR050490">
    <property type="entry name" value="Bact_solute-bd_prot1"/>
</dbReference>
<evidence type="ECO:0000313" key="6">
    <source>
        <dbReference type="Proteomes" id="UP000030982"/>
    </source>
</evidence>
<evidence type="ECO:0000256" key="2">
    <source>
        <dbReference type="ARBA" id="ARBA00008520"/>
    </source>
</evidence>
<dbReference type="STRING" id="1338436.LK10_07390"/>
<evidence type="ECO:0000256" key="1">
    <source>
        <dbReference type="ARBA" id="ARBA00004196"/>
    </source>
</evidence>
<dbReference type="PROSITE" id="PS51257">
    <property type="entry name" value="PROKAR_LIPOPROTEIN"/>
    <property type="match status" value="1"/>
</dbReference>
<reference evidence="5 6" key="1">
    <citation type="submission" date="2014-09" db="EMBL/GenBank/DDBJ databases">
        <title>Genome sequence of Sinomonas sp. MUSC 117.</title>
        <authorList>
            <person name="Lee L.-H."/>
        </authorList>
    </citation>
    <scope>NUCLEOTIDE SEQUENCE [LARGE SCALE GENOMIC DNA]</scope>
    <source>
        <strain evidence="5 6">MUSC 117</strain>
    </source>
</reference>
<dbReference type="PANTHER" id="PTHR43649:SF31">
    <property type="entry name" value="SN-GLYCEROL-3-PHOSPHATE-BINDING PERIPLASMIC PROTEIN UGPB"/>
    <property type="match status" value="1"/>
</dbReference>
<dbReference type="EMBL" id="JTDL01000087">
    <property type="protein sequence ID" value="KHL04053.1"/>
    <property type="molecule type" value="Genomic_DNA"/>
</dbReference>
<comment type="subcellular location">
    <subcellularLocation>
        <location evidence="1">Cell envelope</location>
    </subcellularLocation>
</comment>
<name>A0A0B2AQE9_9MICC</name>
<proteinExistence type="inferred from homology"/>
<dbReference type="AlphaFoldDB" id="A0A0B2AQE9"/>
<dbReference type="SUPFAM" id="SSF53850">
    <property type="entry name" value="Periplasmic binding protein-like II"/>
    <property type="match status" value="1"/>
</dbReference>
<keyword evidence="6" id="KW-1185">Reference proteome</keyword>
<dbReference type="InterPro" id="IPR006059">
    <property type="entry name" value="SBP"/>
</dbReference>
<dbReference type="Gene3D" id="3.40.190.10">
    <property type="entry name" value="Periplasmic binding protein-like II"/>
    <property type="match status" value="1"/>
</dbReference>
<sequence>MERVIMTSFLSSPVSRRSVLIGGAALLGTAGLSACSPSGASSSGSKTLNVAYFGTQQAADATAKVAQPFIKANPGVTVKFNGINGTDWNDFFTKVLTQIAAGNPPDIVSVATEGVQLFAQKKLAHPLDDYVKRDKDQLAPYFKDVHPSLVEAMMYQGNLYELPTDFNAGNMYFNTNLLQKSGLQLPSPSWTMDDFHSVATSLKSNSGAVPFDWVVRLWGSWTSFMYANGGNLVTEGKYTGGDWLWSQFYANDPAAAGRGGGWKWGAPTANSDAVVESLDYMVELANSGLSAKPDVGGGSTLQGLFASNKIGMSIGGGFWAGGLHNAGMQNGSFDVQFFPKWKVQRHLFGTGGYGIFESSKNKDLAWEFLKSLVEPAAIDVLTSGNSTTPARRSMMTADRYSTTGPKNWQVFYDTLDKLPNTAPIPAPPYYNAMANALNQRTTQAMSSGNAKSALDGLQQDLETAAASVGS</sequence>
<dbReference type="Proteomes" id="UP000030982">
    <property type="component" value="Unassembled WGS sequence"/>
</dbReference>
<keyword evidence="4" id="KW-0732">Signal</keyword>
<comment type="caution">
    <text evidence="5">The sequence shown here is derived from an EMBL/GenBank/DDBJ whole genome shotgun (WGS) entry which is preliminary data.</text>
</comment>
<protein>
    <submittedName>
        <fullName evidence="5">ABC transporter substrate-binding protein</fullName>
    </submittedName>
</protein>
<gene>
    <name evidence="5" type="ORF">LK10_07390</name>
</gene>
<dbReference type="Pfam" id="PF01547">
    <property type="entry name" value="SBP_bac_1"/>
    <property type="match status" value="1"/>
</dbReference>
<dbReference type="PROSITE" id="PS51318">
    <property type="entry name" value="TAT"/>
    <property type="match status" value="1"/>
</dbReference>
<dbReference type="GO" id="GO:0030313">
    <property type="term" value="C:cell envelope"/>
    <property type="evidence" value="ECO:0007669"/>
    <property type="project" value="UniProtKB-SubCell"/>
</dbReference>
<comment type="similarity">
    <text evidence="2">Belongs to the bacterial solute-binding protein 1 family.</text>
</comment>